<evidence type="ECO:0000256" key="4">
    <source>
        <dbReference type="ARBA" id="ARBA00022737"/>
    </source>
</evidence>
<evidence type="ECO:0000256" key="3">
    <source>
        <dbReference type="ARBA" id="ARBA00022723"/>
    </source>
</evidence>
<keyword evidence="5" id="KW-0408">Iron</keyword>
<dbReference type="Gene3D" id="3.10.180.10">
    <property type="entry name" value="2,3-Dihydroxybiphenyl 1,2-Dioxygenase, domain 1"/>
    <property type="match status" value="2"/>
</dbReference>
<sequence>MATLHHLELLVKDGARFIKQIAQQYSLSLRGTRETASAHQWVLRTGSATFLVTQPKLSALDGPNPQHPALHLQREKFAHGIDTFFDIAVRVKDVDKVLANAVSAGATILQAKTRTSDLFGLCDRAMIRSCVGNVVHTLVERENYVGDFLPGFENSVRDEVPPEKASKIRHVDHITVVCERGKVDSVLEWYERVFGFSRFFMNRTETVDDGFVLDGDIGLRLKAMEYFQCAETMLANDLREEDGLKLVIAESLAGHDAQTNQVESFIEQHDGPGVQHIGLYTDDIIATASTLRDRGVSLQVPPLMYYSHLGKLKEIALSGESLSLLRDNGILLDSEADSSGTGDGRKRYLKQIFTKPIFDKKTFFMELIERQGASGFGTGNIAALWWSVQQSLNLPVSSSL</sequence>
<dbReference type="InterPro" id="IPR029068">
    <property type="entry name" value="Glyas_Bleomycin-R_OHBP_Dase"/>
</dbReference>
<comment type="cofactor">
    <cofactor evidence="1">
        <name>Fe cation</name>
        <dbReference type="ChEBI" id="CHEBI:24875"/>
    </cofactor>
</comment>
<dbReference type="Proteomes" id="UP000192578">
    <property type="component" value="Unassembled WGS sequence"/>
</dbReference>
<keyword evidence="7" id="KW-0560">Oxidoreductase</keyword>
<evidence type="ECO:0000256" key="2">
    <source>
        <dbReference type="ARBA" id="ARBA00005877"/>
    </source>
</evidence>
<keyword evidence="4" id="KW-0677">Repeat</keyword>
<dbReference type="EMBL" id="MTYJ01000019">
    <property type="protein sequence ID" value="OQV22178.1"/>
    <property type="molecule type" value="Genomic_DNA"/>
</dbReference>
<comment type="similarity">
    <text evidence="2">Belongs to the 4HPPD family.</text>
</comment>
<keyword evidence="3" id="KW-0479">Metal-binding</keyword>
<evidence type="ECO:0000256" key="1">
    <source>
        <dbReference type="ARBA" id="ARBA00001962"/>
    </source>
</evidence>
<dbReference type="PANTHER" id="PTHR11959">
    <property type="entry name" value="4-HYDROXYPHENYLPYRUVATE DIOXYGENASE"/>
    <property type="match status" value="1"/>
</dbReference>
<dbReference type="OrthoDB" id="414569at2759"/>
<dbReference type="GO" id="GO:0009072">
    <property type="term" value="P:aromatic amino acid metabolic process"/>
    <property type="evidence" value="ECO:0007669"/>
    <property type="project" value="InterPro"/>
</dbReference>
<keyword evidence="8" id="KW-1185">Reference proteome</keyword>
<dbReference type="PROSITE" id="PS51819">
    <property type="entry name" value="VOC"/>
    <property type="match status" value="2"/>
</dbReference>
<accession>A0A1W0X421</accession>
<dbReference type="CDD" id="cd08342">
    <property type="entry name" value="HPPD_N_like"/>
    <property type="match status" value="1"/>
</dbReference>
<protein>
    <submittedName>
        <fullName evidence="7">4-hydroxyphenylpyruvate dioxygenase-like protein</fullName>
    </submittedName>
</protein>
<evidence type="ECO:0000259" key="6">
    <source>
        <dbReference type="PROSITE" id="PS51819"/>
    </source>
</evidence>
<name>A0A1W0X421_HYPEX</name>
<dbReference type="AlphaFoldDB" id="A0A1W0X421"/>
<dbReference type="InterPro" id="IPR004360">
    <property type="entry name" value="Glyas_Fos-R_dOase_dom"/>
</dbReference>
<dbReference type="InterPro" id="IPR037523">
    <property type="entry name" value="VOC_core"/>
</dbReference>
<dbReference type="InterPro" id="IPR005956">
    <property type="entry name" value="4OHPhenylPyrv_dOase"/>
</dbReference>
<dbReference type="CDD" id="cd07250">
    <property type="entry name" value="HPPD_C_like"/>
    <property type="match status" value="1"/>
</dbReference>
<proteinExistence type="inferred from homology"/>
<evidence type="ECO:0000313" key="8">
    <source>
        <dbReference type="Proteomes" id="UP000192578"/>
    </source>
</evidence>
<dbReference type="Pfam" id="PF00903">
    <property type="entry name" value="Glyoxalase"/>
    <property type="match status" value="1"/>
</dbReference>
<dbReference type="InterPro" id="IPR041736">
    <property type="entry name" value="4OHPhenylPyrv_dOase_N"/>
</dbReference>
<evidence type="ECO:0000313" key="7">
    <source>
        <dbReference type="EMBL" id="OQV22178.1"/>
    </source>
</evidence>
<dbReference type="InterPro" id="IPR041735">
    <property type="entry name" value="4OHPhenylPyrv_dOase_C"/>
</dbReference>
<comment type="caution">
    <text evidence="7">The sequence shown here is derived from an EMBL/GenBank/DDBJ whole genome shotgun (WGS) entry which is preliminary data.</text>
</comment>
<organism evidence="7 8">
    <name type="scientific">Hypsibius exemplaris</name>
    <name type="common">Freshwater tardigrade</name>
    <dbReference type="NCBI Taxonomy" id="2072580"/>
    <lineage>
        <taxon>Eukaryota</taxon>
        <taxon>Metazoa</taxon>
        <taxon>Ecdysozoa</taxon>
        <taxon>Tardigrada</taxon>
        <taxon>Eutardigrada</taxon>
        <taxon>Parachela</taxon>
        <taxon>Hypsibioidea</taxon>
        <taxon>Hypsibiidae</taxon>
        <taxon>Hypsibius</taxon>
    </lineage>
</organism>
<gene>
    <name evidence="7" type="ORF">BV898_04025</name>
</gene>
<dbReference type="PANTHER" id="PTHR11959:SF10">
    <property type="entry name" value="4-HYDROXYPHENYLPYRUVATE DIOXYGENASE-LIKE PROTEIN"/>
    <property type="match status" value="1"/>
</dbReference>
<feature type="domain" description="VOC" evidence="6">
    <location>
        <begin position="3"/>
        <end position="141"/>
    </location>
</feature>
<reference evidence="8" key="1">
    <citation type="submission" date="2017-01" db="EMBL/GenBank/DDBJ databases">
        <title>Comparative genomics of anhydrobiosis in the tardigrade Hypsibius dujardini.</title>
        <authorList>
            <person name="Yoshida Y."/>
            <person name="Koutsovoulos G."/>
            <person name="Laetsch D."/>
            <person name="Stevens L."/>
            <person name="Kumar S."/>
            <person name="Horikawa D."/>
            <person name="Ishino K."/>
            <person name="Komine S."/>
            <person name="Tomita M."/>
            <person name="Blaxter M."/>
            <person name="Arakawa K."/>
        </authorList>
    </citation>
    <scope>NUCLEOTIDE SEQUENCE [LARGE SCALE GENOMIC DNA]</scope>
    <source>
        <strain evidence="8">Z151</strain>
    </source>
</reference>
<dbReference type="GO" id="GO:0003868">
    <property type="term" value="F:4-hydroxyphenylpyruvate dioxygenase activity"/>
    <property type="evidence" value="ECO:0007669"/>
    <property type="project" value="InterPro"/>
</dbReference>
<keyword evidence="7" id="KW-0223">Dioxygenase</keyword>
<feature type="domain" description="VOC" evidence="6">
    <location>
        <begin position="170"/>
        <end position="337"/>
    </location>
</feature>
<dbReference type="GO" id="GO:0046872">
    <property type="term" value="F:metal ion binding"/>
    <property type="evidence" value="ECO:0007669"/>
    <property type="project" value="UniProtKB-KW"/>
</dbReference>
<dbReference type="SUPFAM" id="SSF54593">
    <property type="entry name" value="Glyoxalase/Bleomycin resistance protein/Dihydroxybiphenyl dioxygenase"/>
    <property type="match status" value="1"/>
</dbReference>
<evidence type="ECO:0000256" key="5">
    <source>
        <dbReference type="ARBA" id="ARBA00023004"/>
    </source>
</evidence>